<gene>
    <name evidence="2" type="ORF">B1A_19254</name>
</gene>
<feature type="non-terminal residue" evidence="2">
    <location>
        <position position="75"/>
    </location>
</feature>
<organism evidence="2">
    <name type="scientific">mine drainage metagenome</name>
    <dbReference type="NCBI Taxonomy" id="410659"/>
    <lineage>
        <taxon>unclassified sequences</taxon>
        <taxon>metagenomes</taxon>
        <taxon>ecological metagenomes</taxon>
    </lineage>
</organism>
<dbReference type="PANTHER" id="PTHR36445:SF1">
    <property type="entry name" value="GTP CYCLOHYDROLASE MPTA"/>
    <property type="match status" value="1"/>
</dbReference>
<dbReference type="GO" id="GO:0003934">
    <property type="term" value="F:GTP cyclohydrolase I activity"/>
    <property type="evidence" value="ECO:0007669"/>
    <property type="project" value="InterPro"/>
</dbReference>
<accession>T0YI72</accession>
<dbReference type="EMBL" id="AUZX01014205">
    <property type="protein sequence ID" value="EQD32808.1"/>
    <property type="molecule type" value="Genomic_DNA"/>
</dbReference>
<name>T0YI72_9ZZZZ</name>
<dbReference type="Gene3D" id="3.10.270.10">
    <property type="entry name" value="Urate Oxidase"/>
    <property type="match status" value="1"/>
</dbReference>
<proteinExistence type="predicted"/>
<evidence type="ECO:0000313" key="2">
    <source>
        <dbReference type="EMBL" id="EQD32808.1"/>
    </source>
</evidence>
<reference evidence="2" key="2">
    <citation type="journal article" date="2014" name="ISME J.">
        <title>Microbial stratification in low pH oxic and suboxic macroscopic growths along an acid mine drainage.</title>
        <authorList>
            <person name="Mendez-Garcia C."/>
            <person name="Mesa V."/>
            <person name="Sprenger R.R."/>
            <person name="Richter M."/>
            <person name="Diez M.S."/>
            <person name="Solano J."/>
            <person name="Bargiela R."/>
            <person name="Golyshina O.V."/>
            <person name="Manteca A."/>
            <person name="Ramos J.L."/>
            <person name="Gallego J.R."/>
            <person name="Llorente I."/>
            <person name="Martins Dos Santos V.A."/>
            <person name="Jensen O.N."/>
            <person name="Pelaez A.I."/>
            <person name="Sanchez J."/>
            <person name="Ferrer M."/>
        </authorList>
    </citation>
    <scope>NUCLEOTIDE SEQUENCE</scope>
</reference>
<dbReference type="InterPro" id="IPR003801">
    <property type="entry name" value="GTP_cyclohydrolase_FolE2/MptA"/>
</dbReference>
<sequence>MSAVSQAVLTDVQSRADHRDIGINRVGVKGLRAPLRVRQADGAEQPVVAQLDMSVGLPGRLKGTHMSRFVEVIET</sequence>
<protein>
    <submittedName>
        <fullName evidence="2">Protein containing DUF198</fullName>
    </submittedName>
</protein>
<dbReference type="AlphaFoldDB" id="T0YI72"/>
<dbReference type="Pfam" id="PF02649">
    <property type="entry name" value="GCHY-1"/>
    <property type="match status" value="1"/>
</dbReference>
<evidence type="ECO:0000256" key="1">
    <source>
        <dbReference type="ARBA" id="ARBA00022801"/>
    </source>
</evidence>
<dbReference type="PANTHER" id="PTHR36445">
    <property type="entry name" value="GTP CYCLOHYDROLASE MPTA"/>
    <property type="match status" value="1"/>
</dbReference>
<keyword evidence="1" id="KW-0378">Hydrolase</keyword>
<comment type="caution">
    <text evidence="2">The sequence shown here is derived from an EMBL/GenBank/DDBJ whole genome shotgun (WGS) entry which is preliminary data.</text>
</comment>
<reference evidence="2" key="1">
    <citation type="submission" date="2013-08" db="EMBL/GenBank/DDBJ databases">
        <authorList>
            <person name="Mendez C."/>
            <person name="Richter M."/>
            <person name="Ferrer M."/>
            <person name="Sanchez J."/>
        </authorList>
    </citation>
    <scope>NUCLEOTIDE SEQUENCE</scope>
</reference>